<feature type="non-terminal residue" evidence="2">
    <location>
        <position position="258"/>
    </location>
</feature>
<proteinExistence type="predicted"/>
<dbReference type="InterPro" id="IPR007160">
    <property type="entry name" value="DUF362"/>
</dbReference>
<comment type="caution">
    <text evidence="2">The sequence shown here is derived from an EMBL/GenBank/DDBJ whole genome shotgun (WGS) entry which is preliminary data.</text>
</comment>
<sequence>QTGPWGWVNTSPQMIVALLGQLVYAAGAAQSDITIGDTTKPFPNHYWNYCRNWFPDVNYLARTGRWGRRGAEYSEGKWCQSRMYWSTPDADGKIPDYLPVSFAEADYIINLACLKGHAAGITACAKNHYGSFIRRPDANYDPSYYNMHLGLPCALGPPGMCHYRNFVDIIGHWHLGAKTVLYLIDGLYGGYRYQGRPYRWDMEPFNGDWPSSLFASQDAVAIDSVAYDFLLEEWPHVAAEAVLEGGAEDYLHEAAEAN</sequence>
<name>X0VU15_9ZZZZ</name>
<organism evidence="2">
    <name type="scientific">marine sediment metagenome</name>
    <dbReference type="NCBI Taxonomy" id="412755"/>
    <lineage>
        <taxon>unclassified sequences</taxon>
        <taxon>metagenomes</taxon>
        <taxon>ecological metagenomes</taxon>
    </lineage>
</organism>
<accession>X0VU15</accession>
<gene>
    <name evidence="2" type="ORF">S01H1_55003</name>
</gene>
<evidence type="ECO:0000259" key="1">
    <source>
        <dbReference type="Pfam" id="PF04015"/>
    </source>
</evidence>
<dbReference type="Pfam" id="PF04015">
    <property type="entry name" value="DUF362"/>
    <property type="match status" value="1"/>
</dbReference>
<protein>
    <recommendedName>
        <fullName evidence="1">DUF362 domain-containing protein</fullName>
    </recommendedName>
</protein>
<feature type="domain" description="DUF362" evidence="1">
    <location>
        <begin position="3"/>
        <end position="228"/>
    </location>
</feature>
<dbReference type="AlphaFoldDB" id="X0VU15"/>
<feature type="non-terminal residue" evidence="2">
    <location>
        <position position="1"/>
    </location>
</feature>
<evidence type="ECO:0000313" key="2">
    <source>
        <dbReference type="EMBL" id="GAG21755.1"/>
    </source>
</evidence>
<reference evidence="2" key="1">
    <citation type="journal article" date="2014" name="Front. Microbiol.">
        <title>High frequency of phylogenetically diverse reductive dehalogenase-homologous genes in deep subseafloor sedimentary metagenomes.</title>
        <authorList>
            <person name="Kawai M."/>
            <person name="Futagami T."/>
            <person name="Toyoda A."/>
            <person name="Takaki Y."/>
            <person name="Nishi S."/>
            <person name="Hori S."/>
            <person name="Arai W."/>
            <person name="Tsubouchi T."/>
            <person name="Morono Y."/>
            <person name="Uchiyama I."/>
            <person name="Ito T."/>
            <person name="Fujiyama A."/>
            <person name="Inagaki F."/>
            <person name="Takami H."/>
        </authorList>
    </citation>
    <scope>NUCLEOTIDE SEQUENCE</scope>
    <source>
        <strain evidence="2">Expedition CK06-06</strain>
    </source>
</reference>
<dbReference type="EMBL" id="BARS01035721">
    <property type="protein sequence ID" value="GAG21755.1"/>
    <property type="molecule type" value="Genomic_DNA"/>
</dbReference>